<name>A0A2K2FR30_9CLOT</name>
<dbReference type="NCBIfam" id="TIGR01863">
    <property type="entry name" value="cas_Csd1"/>
    <property type="match status" value="1"/>
</dbReference>
<dbReference type="EMBL" id="NIOJ01000003">
    <property type="protein sequence ID" value="PNU01230.1"/>
    <property type="molecule type" value="Genomic_DNA"/>
</dbReference>
<dbReference type="OrthoDB" id="9778918at2"/>
<dbReference type="AlphaFoldDB" id="A0A2K2FR30"/>
<reference evidence="1 2" key="1">
    <citation type="submission" date="2017-06" db="EMBL/GenBank/DDBJ databases">
        <title>Investigating the central metabolism of Clostridium thermosuccinogenes.</title>
        <authorList>
            <person name="Koendjbiharie J.G."/>
            <person name="van Kranenburg R."/>
        </authorList>
    </citation>
    <scope>NUCLEOTIDE SEQUENCE [LARGE SCALE GENOMIC DNA]</scope>
    <source>
        <strain evidence="1 2">DSM 5806</strain>
    </source>
</reference>
<dbReference type="RefSeq" id="WP_103080087.1">
    <property type="nucleotide sequence ID" value="NZ_CP021850.1"/>
</dbReference>
<evidence type="ECO:0000313" key="2">
    <source>
        <dbReference type="Proteomes" id="UP000236151"/>
    </source>
</evidence>
<dbReference type="CDD" id="cd09757">
    <property type="entry name" value="Cas8c_I-C"/>
    <property type="match status" value="1"/>
</dbReference>
<keyword evidence="2" id="KW-1185">Reference proteome</keyword>
<organism evidence="1 2">
    <name type="scientific">Clostridium thermosuccinogenes</name>
    <dbReference type="NCBI Taxonomy" id="84032"/>
    <lineage>
        <taxon>Bacteria</taxon>
        <taxon>Bacillati</taxon>
        <taxon>Bacillota</taxon>
        <taxon>Clostridia</taxon>
        <taxon>Eubacteriales</taxon>
        <taxon>Clostridiaceae</taxon>
        <taxon>Clostridium</taxon>
    </lineage>
</organism>
<accession>A0A2K2FR30</accession>
<comment type="caution">
    <text evidence="1">The sequence shown here is derived from an EMBL/GenBank/DDBJ whole genome shotgun (WGS) entry which is preliminary data.</text>
</comment>
<dbReference type="Pfam" id="PF09709">
    <property type="entry name" value="Cas_Csd1"/>
    <property type="match status" value="1"/>
</dbReference>
<gene>
    <name evidence="1" type="primary">cas8c</name>
    <name evidence="1" type="ORF">CDQ84_02265</name>
</gene>
<dbReference type="Proteomes" id="UP000236151">
    <property type="component" value="Unassembled WGS sequence"/>
</dbReference>
<evidence type="ECO:0000313" key="1">
    <source>
        <dbReference type="EMBL" id="PNU01230.1"/>
    </source>
</evidence>
<dbReference type="InterPro" id="IPR010144">
    <property type="entry name" value="CRISPR-assoc_prot_Csd1-typ"/>
</dbReference>
<proteinExistence type="predicted"/>
<dbReference type="KEGG" id="cthd:CDO33_11185"/>
<sequence>MILQSLYNFYHVLLDDPDCEIAPPGYSAAKVSFSLILSHEGELLDVRDLRISNGKKALPRTLIVPEQPKRTSGTLPFFLCDNAGYVLGLDEKRGKVKYDAFCDFQKQILASCPSIEAHAVIKFLDTWDVEKASVHSIIKDLYKDIKNANLVFQLDGSYSYVHDVPEIKAVWERYLLGKTAEYEAICLVTGKKAKIANIHPSIKGVFGAQSSGAALVSFNIPSFKSFGKDQSYNAPVSEEAAFGYTTALNYLLADPKHRLSIIDTTTVFWAEKPGSLEEEIFSYLLNPPMFEEEEKDKNAMVRDQKTRQLLEDTLKRVSMGLPIKNWIANIDGDMHFYILGLSPNNARLAVRFWHMDTLNGFAEKIGQHYADLKIEGLKHDAIPVWMILKETAVRRELKNVSPILEGGIMRAILTGDLYPQTLYTSIINRIRSDHEINSIRAAIIKACLLRKAKKYRKVETISEEVLPMSLNARNGETARNLGALFAILEKIQQNANPGINATIKERYFNSASATPSTVFPQLMRLSNHHLAKLETGSRIYWENKVMENISQIENFPARLTLEEQGLFMLGYYHQRENFFNRKNEEKREDD</sequence>
<protein>
    <submittedName>
        <fullName evidence="1">Type I-C CRISPR-associated protein Cas8c/Csd1</fullName>
    </submittedName>
</protein>